<feature type="region of interest" description="Disordered" evidence="1">
    <location>
        <begin position="201"/>
        <end position="249"/>
    </location>
</feature>
<comment type="caution">
    <text evidence="2">The sequence shown here is derived from an EMBL/GenBank/DDBJ whole genome shotgun (WGS) entry which is preliminary data.</text>
</comment>
<evidence type="ECO:0000313" key="2">
    <source>
        <dbReference type="EMBL" id="KAJ7761832.1"/>
    </source>
</evidence>
<sequence>MVLYRLLWPASVRRVRTATTESYTDDKNKDCARLTHTVQAVVLLYPCHRTHSPPLANTAPWQECGLWNEIAAEDTLYPTLPTRVMRHPLLPPALAFFTLILPIPGTPTHLVCTLSSSSEYRKSSVLLRNSLTRFSRLSPSPTPLFPLKIFFYAFCLRLRNPHKCISNSSCSPFAPTFSQLEYVVLYIDILVCPPSLSAQPAYTSPPKQPGPDRQQIGALDPSGLQPDKPDELRFVPQDPQTFNPQLLQVNTGAANVTDERLSQIRRTSGIRA</sequence>
<evidence type="ECO:0000313" key="3">
    <source>
        <dbReference type="Proteomes" id="UP001215598"/>
    </source>
</evidence>
<gene>
    <name evidence="2" type="ORF">B0H16DRAFT_1719473</name>
</gene>
<evidence type="ECO:0000256" key="1">
    <source>
        <dbReference type="SAM" id="MobiDB-lite"/>
    </source>
</evidence>
<proteinExistence type="predicted"/>
<name>A0AAD7JC90_9AGAR</name>
<protein>
    <submittedName>
        <fullName evidence="2">Uncharacterized protein</fullName>
    </submittedName>
</protein>
<reference evidence="2" key="1">
    <citation type="submission" date="2023-03" db="EMBL/GenBank/DDBJ databases">
        <title>Massive genome expansion in bonnet fungi (Mycena s.s.) driven by repeated elements and novel gene families across ecological guilds.</title>
        <authorList>
            <consortium name="Lawrence Berkeley National Laboratory"/>
            <person name="Harder C.B."/>
            <person name="Miyauchi S."/>
            <person name="Viragh M."/>
            <person name="Kuo A."/>
            <person name="Thoen E."/>
            <person name="Andreopoulos B."/>
            <person name="Lu D."/>
            <person name="Skrede I."/>
            <person name="Drula E."/>
            <person name="Henrissat B."/>
            <person name="Morin E."/>
            <person name="Kohler A."/>
            <person name="Barry K."/>
            <person name="LaButti K."/>
            <person name="Morin E."/>
            <person name="Salamov A."/>
            <person name="Lipzen A."/>
            <person name="Mereny Z."/>
            <person name="Hegedus B."/>
            <person name="Baldrian P."/>
            <person name="Stursova M."/>
            <person name="Weitz H."/>
            <person name="Taylor A."/>
            <person name="Grigoriev I.V."/>
            <person name="Nagy L.G."/>
            <person name="Martin F."/>
            <person name="Kauserud H."/>
        </authorList>
    </citation>
    <scope>NUCLEOTIDE SEQUENCE</scope>
    <source>
        <strain evidence="2">CBHHK182m</strain>
    </source>
</reference>
<keyword evidence="3" id="KW-1185">Reference proteome</keyword>
<organism evidence="2 3">
    <name type="scientific">Mycena metata</name>
    <dbReference type="NCBI Taxonomy" id="1033252"/>
    <lineage>
        <taxon>Eukaryota</taxon>
        <taxon>Fungi</taxon>
        <taxon>Dikarya</taxon>
        <taxon>Basidiomycota</taxon>
        <taxon>Agaricomycotina</taxon>
        <taxon>Agaricomycetes</taxon>
        <taxon>Agaricomycetidae</taxon>
        <taxon>Agaricales</taxon>
        <taxon>Marasmiineae</taxon>
        <taxon>Mycenaceae</taxon>
        <taxon>Mycena</taxon>
    </lineage>
</organism>
<feature type="compositionally biased region" description="Polar residues" evidence="1">
    <location>
        <begin position="238"/>
        <end position="249"/>
    </location>
</feature>
<accession>A0AAD7JC90</accession>
<dbReference type="AlphaFoldDB" id="A0AAD7JC90"/>
<dbReference type="EMBL" id="JARKIB010000034">
    <property type="protein sequence ID" value="KAJ7761832.1"/>
    <property type="molecule type" value="Genomic_DNA"/>
</dbReference>
<dbReference type="Proteomes" id="UP001215598">
    <property type="component" value="Unassembled WGS sequence"/>
</dbReference>